<dbReference type="PROSITE" id="PS50173">
    <property type="entry name" value="UMUC"/>
    <property type="match status" value="1"/>
</dbReference>
<dbReference type="Gene3D" id="3.30.70.270">
    <property type="match status" value="1"/>
</dbReference>
<dbReference type="InterPro" id="IPR053848">
    <property type="entry name" value="IMS_HHH_1"/>
</dbReference>
<dbReference type="InterPro" id="IPR001126">
    <property type="entry name" value="UmuC"/>
</dbReference>
<comment type="similarity">
    <text evidence="2">Belongs to the DNA polymerase type-Y family.</text>
</comment>
<evidence type="ECO:0000256" key="4">
    <source>
        <dbReference type="ARBA" id="ARBA00022634"/>
    </source>
</evidence>
<dbReference type="GO" id="GO:0003684">
    <property type="term" value="F:damaged DNA binding"/>
    <property type="evidence" value="ECO:0007669"/>
    <property type="project" value="InterPro"/>
</dbReference>
<comment type="subcellular location">
    <subcellularLocation>
        <location evidence="1">Nucleus</location>
    </subcellularLocation>
</comment>
<evidence type="ECO:0000256" key="12">
    <source>
        <dbReference type="ARBA" id="ARBA00023242"/>
    </source>
</evidence>
<evidence type="ECO:0000256" key="2">
    <source>
        <dbReference type="ARBA" id="ARBA00010945"/>
    </source>
</evidence>
<dbReference type="InterPro" id="IPR038401">
    <property type="entry name" value="Rev1_C_sf"/>
</dbReference>
<dbReference type="SUPFAM" id="SSF56672">
    <property type="entry name" value="DNA/RNA polymerases"/>
    <property type="match status" value="1"/>
</dbReference>
<dbReference type="GO" id="GO:0005634">
    <property type="term" value="C:nucleus"/>
    <property type="evidence" value="ECO:0007669"/>
    <property type="project" value="UniProtKB-SubCell"/>
</dbReference>
<evidence type="ECO:0000256" key="10">
    <source>
        <dbReference type="ARBA" id="ARBA00023125"/>
    </source>
</evidence>
<evidence type="ECO:0000256" key="3">
    <source>
        <dbReference type="ARBA" id="ARBA00020399"/>
    </source>
</evidence>
<evidence type="ECO:0000313" key="16">
    <source>
        <dbReference type="Proteomes" id="UP001159042"/>
    </source>
</evidence>
<dbReference type="Pfam" id="PF11799">
    <property type="entry name" value="IMS_C"/>
    <property type="match status" value="1"/>
</dbReference>
<dbReference type="FunFam" id="3.30.1490.100:FF:000001">
    <property type="entry name" value="DNA repair protein REV1"/>
    <property type="match status" value="1"/>
</dbReference>
<dbReference type="Pfam" id="PF21999">
    <property type="entry name" value="IMS_HHH_1"/>
    <property type="match status" value="1"/>
</dbReference>
<dbReference type="InterPro" id="IPR031991">
    <property type="entry name" value="Rev1_C"/>
</dbReference>
<dbReference type="Proteomes" id="UP001159042">
    <property type="component" value="Unassembled WGS sequence"/>
</dbReference>
<keyword evidence="8" id="KW-0227">DNA damage</keyword>
<gene>
    <name evidence="15" type="ORF">NQ315_000219</name>
</gene>
<proteinExistence type="inferred from homology"/>
<dbReference type="GO" id="GO:0042276">
    <property type="term" value="P:error-prone translesion synthesis"/>
    <property type="evidence" value="ECO:0007669"/>
    <property type="project" value="TreeGrafter"/>
</dbReference>
<keyword evidence="4" id="KW-0237">DNA synthesis</keyword>
<evidence type="ECO:0000256" key="6">
    <source>
        <dbReference type="ARBA" id="ARBA00022695"/>
    </source>
</evidence>
<sequence>MLDGFGANRLQARLATRKAKPCGQYYLQADDVEMYMSEIPLADLPGVGYATLSKLRNLGLNTCGDVQVASLKVLQNEIGQKAGETLKEQARGVDKRPLNFHHERKSVSTEVNYGIRFKTLKECYSFLLSLSEEVYNRLNSTGMRARSLTLKLLVRAADAPVVTAKFLGCGVCDSLTKTVSNVILNDAQAVYKEVKNLGIGVHLTKLEKNAPVNKALSNFLKQATAKQAAALPPQTSIVTVTDSGSEGKQREGVSVLSKQAAAKSKKGRPKGANSSSRGRNATPAPLDKFFAKDKGVEGHGKVQKPNLGNPQIDLNVLNELPEELRNEIIKEYGLDFKLGECAMKLQPKTLENESKTQEQSFDVPKKNLFSGLSWEQIKPIIRKWVESSDEPSEVDVVMLAEHFQQLAIDREIDLLKSVFNFLHRVFTGLSCKWHKAYFLIVNIVQGGMVARYGGTLMVNRRFECCRM</sequence>
<dbReference type="PANTHER" id="PTHR45990:SF1">
    <property type="entry name" value="DNA REPAIR PROTEIN REV1"/>
    <property type="match status" value="1"/>
</dbReference>
<evidence type="ECO:0000256" key="5">
    <source>
        <dbReference type="ARBA" id="ARBA00022679"/>
    </source>
</evidence>
<dbReference type="InterPro" id="IPR017961">
    <property type="entry name" value="DNA_pol_Y-fam_little_finger"/>
</dbReference>
<evidence type="ECO:0000259" key="14">
    <source>
        <dbReference type="PROSITE" id="PS50173"/>
    </source>
</evidence>
<organism evidence="15 16">
    <name type="scientific">Exocentrus adspersus</name>
    <dbReference type="NCBI Taxonomy" id="1586481"/>
    <lineage>
        <taxon>Eukaryota</taxon>
        <taxon>Metazoa</taxon>
        <taxon>Ecdysozoa</taxon>
        <taxon>Arthropoda</taxon>
        <taxon>Hexapoda</taxon>
        <taxon>Insecta</taxon>
        <taxon>Pterygota</taxon>
        <taxon>Neoptera</taxon>
        <taxon>Endopterygota</taxon>
        <taxon>Coleoptera</taxon>
        <taxon>Polyphaga</taxon>
        <taxon>Cucujiformia</taxon>
        <taxon>Chrysomeloidea</taxon>
        <taxon>Cerambycidae</taxon>
        <taxon>Lamiinae</taxon>
        <taxon>Acanthocinini</taxon>
        <taxon>Exocentrus</taxon>
    </lineage>
</organism>
<evidence type="ECO:0000256" key="9">
    <source>
        <dbReference type="ARBA" id="ARBA00022842"/>
    </source>
</evidence>
<keyword evidence="6" id="KW-0548">Nucleotidyltransferase</keyword>
<keyword evidence="16" id="KW-1185">Reference proteome</keyword>
<dbReference type="InterPro" id="IPR043502">
    <property type="entry name" value="DNA/RNA_pol_sf"/>
</dbReference>
<dbReference type="AlphaFoldDB" id="A0AAV8VR04"/>
<dbReference type="PANTHER" id="PTHR45990">
    <property type="entry name" value="DNA REPAIR PROTEIN REV1"/>
    <property type="match status" value="1"/>
</dbReference>
<evidence type="ECO:0000256" key="7">
    <source>
        <dbReference type="ARBA" id="ARBA00022723"/>
    </source>
</evidence>
<evidence type="ECO:0000256" key="1">
    <source>
        <dbReference type="ARBA" id="ARBA00004123"/>
    </source>
</evidence>
<dbReference type="Gene3D" id="1.10.150.20">
    <property type="entry name" value="5' to 3' exonuclease, C-terminal subdomain"/>
    <property type="match status" value="1"/>
</dbReference>
<evidence type="ECO:0000313" key="15">
    <source>
        <dbReference type="EMBL" id="KAJ8916575.1"/>
    </source>
</evidence>
<dbReference type="InterPro" id="IPR036775">
    <property type="entry name" value="DNA_pol_Y-fam_lit_finger_sf"/>
</dbReference>
<accession>A0AAV8VR04</accession>
<dbReference type="GO" id="GO:0046872">
    <property type="term" value="F:metal ion binding"/>
    <property type="evidence" value="ECO:0007669"/>
    <property type="project" value="UniProtKB-KW"/>
</dbReference>
<reference evidence="15 16" key="1">
    <citation type="journal article" date="2023" name="Insect Mol. Biol.">
        <title>Genome sequencing provides insights into the evolution of gene families encoding plant cell wall-degrading enzymes in longhorned beetles.</title>
        <authorList>
            <person name="Shin N.R."/>
            <person name="Okamura Y."/>
            <person name="Kirsch R."/>
            <person name="Pauchet Y."/>
        </authorList>
    </citation>
    <scope>NUCLEOTIDE SEQUENCE [LARGE SCALE GENOMIC DNA]</scope>
    <source>
        <strain evidence="15">EAD_L_NR</strain>
    </source>
</reference>
<name>A0AAV8VR04_9CUCU</name>
<dbReference type="Gene3D" id="1.20.58.1280">
    <property type="entry name" value="DNA repair protein Rev1, C-terminal domain"/>
    <property type="match status" value="1"/>
</dbReference>
<dbReference type="Gene3D" id="6.10.250.1630">
    <property type="match status" value="1"/>
</dbReference>
<dbReference type="GO" id="GO:0006281">
    <property type="term" value="P:DNA repair"/>
    <property type="evidence" value="ECO:0007669"/>
    <property type="project" value="UniProtKB-KW"/>
</dbReference>
<keyword evidence="10" id="KW-0238">DNA-binding</keyword>
<dbReference type="Gene3D" id="3.30.1490.100">
    <property type="entry name" value="DNA polymerase, Y-family, little finger domain"/>
    <property type="match status" value="1"/>
</dbReference>
<dbReference type="GO" id="GO:0070987">
    <property type="term" value="P:error-free translesion synthesis"/>
    <property type="evidence" value="ECO:0007669"/>
    <property type="project" value="TreeGrafter"/>
</dbReference>
<dbReference type="EMBL" id="JANEYG010000041">
    <property type="protein sequence ID" value="KAJ8916575.1"/>
    <property type="molecule type" value="Genomic_DNA"/>
</dbReference>
<dbReference type="GO" id="GO:0003887">
    <property type="term" value="F:DNA-directed DNA polymerase activity"/>
    <property type="evidence" value="ECO:0007669"/>
    <property type="project" value="InterPro"/>
</dbReference>
<comment type="caution">
    <text evidence="15">The sequence shown here is derived from an EMBL/GenBank/DDBJ whole genome shotgun (WGS) entry which is preliminary data.</text>
</comment>
<evidence type="ECO:0000256" key="13">
    <source>
        <dbReference type="SAM" id="MobiDB-lite"/>
    </source>
</evidence>
<dbReference type="Pfam" id="PF16727">
    <property type="entry name" value="REV1_C"/>
    <property type="match status" value="1"/>
</dbReference>
<keyword evidence="7" id="KW-0479">Metal-binding</keyword>
<evidence type="ECO:0000256" key="8">
    <source>
        <dbReference type="ARBA" id="ARBA00022763"/>
    </source>
</evidence>
<dbReference type="SUPFAM" id="SSF100879">
    <property type="entry name" value="Lesion bypass DNA polymerase (Y-family), little finger domain"/>
    <property type="match status" value="1"/>
</dbReference>
<dbReference type="InterPro" id="IPR043128">
    <property type="entry name" value="Rev_trsase/Diguanyl_cyclase"/>
</dbReference>
<protein>
    <recommendedName>
        <fullName evidence="3">DNA repair protein REV1</fullName>
    </recommendedName>
</protein>
<evidence type="ECO:0000256" key="11">
    <source>
        <dbReference type="ARBA" id="ARBA00023204"/>
    </source>
</evidence>
<feature type="domain" description="UmuC" evidence="14">
    <location>
        <begin position="4"/>
        <end position="48"/>
    </location>
</feature>
<dbReference type="GO" id="GO:0017125">
    <property type="term" value="F:deoxycytidyl transferase activity"/>
    <property type="evidence" value="ECO:0007669"/>
    <property type="project" value="TreeGrafter"/>
</dbReference>
<feature type="region of interest" description="Disordered" evidence="13">
    <location>
        <begin position="238"/>
        <end position="286"/>
    </location>
</feature>
<keyword evidence="12" id="KW-0539">Nucleus</keyword>
<keyword evidence="11" id="KW-0234">DNA repair</keyword>
<keyword evidence="9" id="KW-0460">Magnesium</keyword>
<keyword evidence="5" id="KW-0808">Transferase</keyword>